<evidence type="ECO:0000313" key="3">
    <source>
        <dbReference type="EMBL" id="MBU2669130.1"/>
    </source>
</evidence>
<reference evidence="3 4" key="1">
    <citation type="submission" date="2021-06" db="EMBL/GenBank/DDBJ databases">
        <title>Actinoplanes lichenicola sp. nov., and Actinoplanes ovalisporus sp. nov., isolated from lichen in Thailand.</title>
        <authorList>
            <person name="Saeng-In P."/>
            <person name="Kanchanasin P."/>
            <person name="Yuki M."/>
            <person name="Kudo T."/>
            <person name="Ohkuma M."/>
            <person name="Phongsopitanun W."/>
            <person name="Tanasupawat S."/>
        </authorList>
    </citation>
    <scope>NUCLEOTIDE SEQUENCE [LARGE SCALE GENOMIC DNA]</scope>
    <source>
        <strain evidence="3 4">NBRC 110975</strain>
    </source>
</reference>
<evidence type="ECO:0000256" key="1">
    <source>
        <dbReference type="SAM" id="MobiDB-lite"/>
    </source>
</evidence>
<accession>A0ABS5Z0B3</accession>
<keyword evidence="4" id="KW-1185">Reference proteome</keyword>
<feature type="region of interest" description="Disordered" evidence="1">
    <location>
        <begin position="1"/>
        <end position="58"/>
    </location>
</feature>
<gene>
    <name evidence="3" type="ORF">KOI35_37020</name>
</gene>
<keyword evidence="2" id="KW-0812">Transmembrane</keyword>
<feature type="region of interest" description="Disordered" evidence="1">
    <location>
        <begin position="92"/>
        <end position="146"/>
    </location>
</feature>
<proteinExistence type="predicted"/>
<name>A0ABS5Z0B3_9ACTN</name>
<dbReference type="Proteomes" id="UP001519654">
    <property type="component" value="Unassembled WGS sequence"/>
</dbReference>
<feature type="compositionally biased region" description="Pro residues" evidence="1">
    <location>
        <begin position="113"/>
        <end position="125"/>
    </location>
</feature>
<feature type="compositionally biased region" description="Pro residues" evidence="1">
    <location>
        <begin position="43"/>
        <end position="58"/>
    </location>
</feature>
<evidence type="ECO:0000256" key="2">
    <source>
        <dbReference type="SAM" id="Phobius"/>
    </source>
</evidence>
<dbReference type="RefSeq" id="WP_215793355.1">
    <property type="nucleotide sequence ID" value="NZ_JAHKKG010000013.1"/>
</dbReference>
<sequence>MDDAADVPPDYDTGTYAGSAPPAVAASMPRISDYWPDKTGAAPVPPPEAPTTIIAPPPEPPRRRLRLLAASLGAVLFLGVSVVVLTRLVAGGDDPAPVPTAAGDSGIIVGGSPNPPVSVAPPPAPTSAAATTAPPATAPASPAPPAGPAFEAGTFVLASGLTEINVTLGRPQNNGIARVSSPSGSGVVPDAKLNGTDLTLTAERKGDKGSGDVHVVLDERIVWTVRMEGGVRRGSFDMAKGSVRDFYFEGGANELDLTLPRQDRQIEIRMAGGVHEWRIGTEGEFRVKVRVRKGAGEITLNGDRDESIDGGRTVRARGRDDKSGGLTIEAVGGIGSLSVSPLENSA</sequence>
<feature type="compositionally biased region" description="Low complexity" evidence="1">
    <location>
        <begin position="126"/>
        <end position="140"/>
    </location>
</feature>
<protein>
    <recommendedName>
        <fullName evidence="5">Adhesin domain-containing protein</fullName>
    </recommendedName>
</protein>
<feature type="transmembrane region" description="Helical" evidence="2">
    <location>
        <begin position="67"/>
        <end position="90"/>
    </location>
</feature>
<keyword evidence="2" id="KW-1133">Transmembrane helix</keyword>
<dbReference type="EMBL" id="JAHKKG010000013">
    <property type="protein sequence ID" value="MBU2669130.1"/>
    <property type="molecule type" value="Genomic_DNA"/>
</dbReference>
<keyword evidence="2" id="KW-0472">Membrane</keyword>
<organism evidence="3 4">
    <name type="scientific">Paractinoplanes bogorensis</name>
    <dbReference type="NCBI Taxonomy" id="1610840"/>
    <lineage>
        <taxon>Bacteria</taxon>
        <taxon>Bacillati</taxon>
        <taxon>Actinomycetota</taxon>
        <taxon>Actinomycetes</taxon>
        <taxon>Micromonosporales</taxon>
        <taxon>Micromonosporaceae</taxon>
        <taxon>Paractinoplanes</taxon>
    </lineage>
</organism>
<evidence type="ECO:0000313" key="4">
    <source>
        <dbReference type="Proteomes" id="UP001519654"/>
    </source>
</evidence>
<comment type="caution">
    <text evidence="3">The sequence shown here is derived from an EMBL/GenBank/DDBJ whole genome shotgun (WGS) entry which is preliminary data.</text>
</comment>
<evidence type="ECO:0008006" key="5">
    <source>
        <dbReference type="Google" id="ProtNLM"/>
    </source>
</evidence>